<organism evidence="4 5">
    <name type="scientific">Agrocybe pediades</name>
    <dbReference type="NCBI Taxonomy" id="84607"/>
    <lineage>
        <taxon>Eukaryota</taxon>
        <taxon>Fungi</taxon>
        <taxon>Dikarya</taxon>
        <taxon>Basidiomycota</taxon>
        <taxon>Agaricomycotina</taxon>
        <taxon>Agaricomycetes</taxon>
        <taxon>Agaricomycetidae</taxon>
        <taxon>Agaricales</taxon>
        <taxon>Agaricineae</taxon>
        <taxon>Strophariaceae</taxon>
        <taxon>Agrocybe</taxon>
    </lineage>
</organism>
<dbReference type="InterPro" id="IPR006115">
    <property type="entry name" value="6PGDH_NADP-bd"/>
</dbReference>
<reference evidence="4 5" key="1">
    <citation type="submission" date="2019-12" db="EMBL/GenBank/DDBJ databases">
        <authorList>
            <person name="Floudas D."/>
            <person name="Bentzer J."/>
            <person name="Ahren D."/>
            <person name="Johansson T."/>
            <person name="Persson P."/>
            <person name="Tunlid A."/>
        </authorList>
    </citation>
    <scope>NUCLEOTIDE SEQUENCE [LARGE SCALE GENOMIC DNA]</scope>
    <source>
        <strain evidence="4 5">CBS 102.39</strain>
    </source>
</reference>
<dbReference type="InterPro" id="IPR036291">
    <property type="entry name" value="NAD(P)-bd_dom_sf"/>
</dbReference>
<dbReference type="PANTHER" id="PTHR43580">
    <property type="entry name" value="OXIDOREDUCTASE GLYR1-RELATED"/>
    <property type="match status" value="1"/>
</dbReference>
<accession>A0A8H4QKD2</accession>
<gene>
    <name evidence="4" type="ORF">D9613_004199</name>
</gene>
<protein>
    <submittedName>
        <fullName evidence="4">Uncharacterized protein</fullName>
    </submittedName>
</protein>
<feature type="domain" description="3-hydroxyisobutyrate dehydrogenase-like NAD-binding" evidence="3">
    <location>
        <begin position="213"/>
        <end position="317"/>
    </location>
</feature>
<dbReference type="InterPro" id="IPR008927">
    <property type="entry name" value="6-PGluconate_DH-like_C_sf"/>
</dbReference>
<dbReference type="OrthoDB" id="435038at2759"/>
<dbReference type="SUPFAM" id="SSF48179">
    <property type="entry name" value="6-phosphogluconate dehydrogenase C-terminal domain-like"/>
    <property type="match status" value="1"/>
</dbReference>
<dbReference type="PANTHER" id="PTHR43580:SF8">
    <property type="entry name" value="6-PHOSPHOGLUCONATE DEHYDROGENASE NADP-BINDING DOMAIN-CONTAINING PROTEIN-RELATED"/>
    <property type="match status" value="1"/>
</dbReference>
<dbReference type="Gene3D" id="1.10.1040.10">
    <property type="entry name" value="N-(1-d-carboxylethyl)-l-norvaline Dehydrogenase, domain 2"/>
    <property type="match status" value="1"/>
</dbReference>
<evidence type="ECO:0000313" key="4">
    <source>
        <dbReference type="EMBL" id="KAF4612421.1"/>
    </source>
</evidence>
<evidence type="ECO:0000256" key="1">
    <source>
        <dbReference type="ARBA" id="ARBA00007598"/>
    </source>
</evidence>
<name>A0A8H4QKD2_9AGAR</name>
<dbReference type="GO" id="GO:0050661">
    <property type="term" value="F:NADP binding"/>
    <property type="evidence" value="ECO:0007669"/>
    <property type="project" value="InterPro"/>
</dbReference>
<dbReference type="InterPro" id="IPR029154">
    <property type="entry name" value="HIBADH-like_NADP-bd"/>
</dbReference>
<dbReference type="Pfam" id="PF14833">
    <property type="entry name" value="NAD_binding_11"/>
    <property type="match status" value="1"/>
</dbReference>
<dbReference type="AlphaFoldDB" id="A0A8H4QKD2"/>
<feature type="domain" description="6-phosphogluconate dehydrogenase NADP-binding" evidence="2">
    <location>
        <begin position="31"/>
        <end position="201"/>
    </location>
</feature>
<comment type="similarity">
    <text evidence="1">Belongs to the HIBADH-related family. NP60 subfamily.</text>
</comment>
<dbReference type="Gene3D" id="3.40.50.720">
    <property type="entry name" value="NAD(P)-binding Rossmann-like Domain"/>
    <property type="match status" value="1"/>
</dbReference>
<dbReference type="GO" id="GO:0051287">
    <property type="term" value="F:NAD binding"/>
    <property type="evidence" value="ECO:0007669"/>
    <property type="project" value="InterPro"/>
</dbReference>
<dbReference type="Proteomes" id="UP000521872">
    <property type="component" value="Unassembled WGS sequence"/>
</dbReference>
<evidence type="ECO:0000313" key="5">
    <source>
        <dbReference type="Proteomes" id="UP000521872"/>
    </source>
</evidence>
<dbReference type="EMBL" id="JAACJL010000057">
    <property type="protein sequence ID" value="KAF4612421.1"/>
    <property type="molecule type" value="Genomic_DNA"/>
</dbReference>
<dbReference type="InterPro" id="IPR051265">
    <property type="entry name" value="HIBADH-related_NP60_sf"/>
</dbReference>
<sequence>MSTNHDNVSLEGVHSQAIPFPKPVASKTSVQIGFIGLGNIGSLMAQNMARKGPIGEPNFPAIMVWNRTPSKAEKLVAMVGKEKARIAQDLEQVAQECDVVVINLANDDVVRTVYLRIQACLKQSPPTRNKIFVETSTIYPSLAAELDVMVSQCPLTRLITCPVIGSPIVAEKSELILVMSGEYRSKQEVSHLLVPAVGRKVIDLGGDVQKSLTFKLIGNSMILGNIEVIAEALTFAEKSGIGGHHVEHLIREYLPAPSMLSYTQKMRHANFDGKNGFSIDGGIKDATHIRRLTAHYNSPMPGIDVAHQNLLTARALHERHVKEGKTRWPTLDWSGIIAGTRVAAGLNGFDKTKDFGTLDEQ</sequence>
<evidence type="ECO:0000259" key="2">
    <source>
        <dbReference type="Pfam" id="PF03446"/>
    </source>
</evidence>
<proteinExistence type="inferred from homology"/>
<comment type="caution">
    <text evidence="4">The sequence shown here is derived from an EMBL/GenBank/DDBJ whole genome shotgun (WGS) entry which is preliminary data.</text>
</comment>
<dbReference type="InterPro" id="IPR013328">
    <property type="entry name" value="6PGD_dom2"/>
</dbReference>
<dbReference type="Pfam" id="PF03446">
    <property type="entry name" value="NAD_binding_2"/>
    <property type="match status" value="1"/>
</dbReference>
<dbReference type="SUPFAM" id="SSF51735">
    <property type="entry name" value="NAD(P)-binding Rossmann-fold domains"/>
    <property type="match status" value="1"/>
</dbReference>
<keyword evidence="5" id="KW-1185">Reference proteome</keyword>
<evidence type="ECO:0000259" key="3">
    <source>
        <dbReference type="Pfam" id="PF14833"/>
    </source>
</evidence>